<keyword evidence="6 12" id="KW-0547">Nucleotide-binding</keyword>
<evidence type="ECO:0000256" key="1">
    <source>
        <dbReference type="ARBA" id="ARBA00008867"/>
    </source>
</evidence>
<dbReference type="Gene3D" id="3.30.10.30">
    <property type="entry name" value="DYRK"/>
    <property type="match status" value="1"/>
</dbReference>
<name>A0A1I8JL07_9PLAT</name>
<evidence type="ECO:0000256" key="2">
    <source>
        <dbReference type="ARBA" id="ARBA00013203"/>
    </source>
</evidence>
<evidence type="ECO:0000313" key="15">
    <source>
        <dbReference type="Proteomes" id="UP000095280"/>
    </source>
</evidence>
<keyword evidence="15" id="KW-1185">Reference proteome</keyword>
<evidence type="ECO:0000256" key="11">
    <source>
        <dbReference type="ARBA" id="ARBA00051680"/>
    </source>
</evidence>
<dbReference type="InterPro" id="IPR011009">
    <property type="entry name" value="Kinase-like_dom_sf"/>
</dbReference>
<comment type="catalytic activity">
    <reaction evidence="11">
        <text>L-tyrosyl-[protein] + ATP = O-phospho-L-tyrosyl-[protein] + ADP + H(+)</text>
        <dbReference type="Rhea" id="RHEA:10596"/>
        <dbReference type="Rhea" id="RHEA-COMP:10136"/>
        <dbReference type="Rhea" id="RHEA-COMP:20101"/>
        <dbReference type="ChEBI" id="CHEBI:15378"/>
        <dbReference type="ChEBI" id="CHEBI:30616"/>
        <dbReference type="ChEBI" id="CHEBI:46858"/>
        <dbReference type="ChEBI" id="CHEBI:61978"/>
        <dbReference type="ChEBI" id="CHEBI:456216"/>
        <dbReference type="EC" id="2.7.12.1"/>
    </reaction>
</comment>
<feature type="region of interest" description="Disordered" evidence="13">
    <location>
        <begin position="846"/>
        <end position="895"/>
    </location>
</feature>
<dbReference type="InterPro" id="IPR008271">
    <property type="entry name" value="Ser/Thr_kinase_AS"/>
</dbReference>
<protein>
    <recommendedName>
        <fullName evidence="2">dual-specificity kinase</fullName>
        <ecNumber evidence="2">2.7.12.1</ecNumber>
    </recommendedName>
</protein>
<feature type="binding site" evidence="12">
    <location>
        <position position="1334"/>
    </location>
    <ligand>
        <name>ATP</name>
        <dbReference type="ChEBI" id="CHEBI:30616"/>
    </ligand>
</feature>
<keyword evidence="3" id="KW-0723">Serine/threonine-protein kinase</keyword>
<dbReference type="FunFam" id="1.10.510.10:FF:000112">
    <property type="entry name" value="Putative dual specificity tyrosine-phosphorylation-regulated kinase 2"/>
    <property type="match status" value="1"/>
</dbReference>
<organism evidence="15 16">
    <name type="scientific">Macrostomum lignano</name>
    <dbReference type="NCBI Taxonomy" id="282301"/>
    <lineage>
        <taxon>Eukaryota</taxon>
        <taxon>Metazoa</taxon>
        <taxon>Spiralia</taxon>
        <taxon>Lophotrochozoa</taxon>
        <taxon>Platyhelminthes</taxon>
        <taxon>Rhabditophora</taxon>
        <taxon>Macrostomorpha</taxon>
        <taxon>Macrostomida</taxon>
        <taxon>Macrostomidae</taxon>
        <taxon>Macrostomum</taxon>
    </lineage>
</organism>
<dbReference type="GO" id="GO:0003676">
    <property type="term" value="F:nucleic acid binding"/>
    <property type="evidence" value="ECO:0007669"/>
    <property type="project" value="InterPro"/>
</dbReference>
<dbReference type="InterPro" id="IPR041426">
    <property type="entry name" value="Mos1_HTH"/>
</dbReference>
<dbReference type="InterPro" id="IPR017441">
    <property type="entry name" value="Protein_kinase_ATP_BS"/>
</dbReference>
<dbReference type="PANTHER" id="PTHR24058:SF112">
    <property type="entry name" value="DUAL SPECIFICITY TYROSINE-PHOSPHORYLATION-REGULATED KINASE 3 HOMOLOG-RELATED"/>
    <property type="match status" value="1"/>
</dbReference>
<dbReference type="SMART" id="SM00220">
    <property type="entry name" value="S_TKc"/>
    <property type="match status" value="1"/>
</dbReference>
<feature type="region of interest" description="Disordered" evidence="13">
    <location>
        <begin position="1558"/>
        <end position="1577"/>
    </location>
</feature>
<feature type="compositionally biased region" description="Low complexity" evidence="13">
    <location>
        <begin position="1139"/>
        <end position="1152"/>
    </location>
</feature>
<dbReference type="GO" id="GO:0005634">
    <property type="term" value="C:nucleus"/>
    <property type="evidence" value="ECO:0007669"/>
    <property type="project" value="TreeGrafter"/>
</dbReference>
<dbReference type="PANTHER" id="PTHR24058">
    <property type="entry name" value="DUAL SPECIFICITY PROTEIN KINASE"/>
    <property type="match status" value="1"/>
</dbReference>
<feature type="compositionally biased region" description="Low complexity" evidence="13">
    <location>
        <begin position="1190"/>
        <end position="1200"/>
    </location>
</feature>
<dbReference type="WBParaSite" id="maker-uti_cns_0048766-snap-gene-0.5-mRNA-1">
    <property type="protein sequence ID" value="maker-uti_cns_0048766-snap-gene-0.5-mRNA-1"/>
    <property type="gene ID" value="maker-uti_cns_0048766-snap-gene-0.5"/>
</dbReference>
<accession>A0A1I8JL07</accession>
<proteinExistence type="inferred from homology"/>
<evidence type="ECO:0000313" key="16">
    <source>
        <dbReference type="WBParaSite" id="maker-uti_cns_0048766-snap-gene-0.5-mRNA-1"/>
    </source>
</evidence>
<dbReference type="Pfam" id="PF17906">
    <property type="entry name" value="HTH_48"/>
    <property type="match status" value="1"/>
</dbReference>
<dbReference type="SUPFAM" id="SSF56112">
    <property type="entry name" value="Protein kinase-like (PK-like)"/>
    <property type="match status" value="1"/>
</dbReference>
<dbReference type="Gene3D" id="3.30.200.20">
    <property type="entry name" value="Phosphorylase Kinase, domain 1"/>
    <property type="match status" value="1"/>
</dbReference>
<evidence type="ECO:0000256" key="8">
    <source>
        <dbReference type="ARBA" id="ARBA00022840"/>
    </source>
</evidence>
<keyword evidence="8 12" id="KW-0067">ATP-binding</keyword>
<sequence length="2743" mass="298436">FKSWCKELATGQGVQHCAAIGLELGQNTDFLVALVVKRSADLFLGPIWLSEWINALVASTFYSNHFDFFLVLEVANAVVHVEIWVPETRSVNRGDCFVESRLSPSHLQIYGSLEALVDRVDVTNLSNRSDIQIPWSTFARAWMRALGDRLRWLLAAVWRLWGRQRGRERWRLRLSTTSRFRSVMWRMQDSRPLCSTSESPCTFATTQASGSKGVSPFVAGLRRRSTRSPDLMLWLAALLRLSALRVPWLLAALLHAGNAVLHLSLKHELRGRRPGACLRRVPGGPPVGRLNTCDAHDFVNGAVDAFRDPVSRWVVWSDEAVLHAVAAEKLLESLRAERRSIVGNELSWSAQCGEQAPQLLGNGLGCHGRHADDDRVSGEGSQRCISDVPVATAKCRYGCLEHSVCCCCVFNLLQRQPFWGRLLGDAVDVAVIAEFADAGCRHRRAGLPAEDVARISRTWPVHYFKHQVLNAQRDPFDPWWWARSWLEEVHQRLVPRMLLRRSGSGSVWSSASVTAAARAALSGSENGGVARSDAKDAELFAGLSAYDRRAGLLYDDEVNAGPDVVDGCLERGLAQCAGAAVDQQVSSVAVEFRLDERQSLSLWHQAENLTAAVAVLLLALLFPGDDVHFPGAYGFRQASLSKVSDLIAVSAGFSFGRIAGPVAWLPAPDALVSRSVLLLLSPWLLEPADRVHGFVLSGFYDSGLEISSLERSGLLQSFAESDVRRLQEPAAQLIRLAAGDDLISDDRITLGLEFAALCCLEQALNPCVDRLARLLRAVPEFVTHEHGIVPAAEMSLQSVQELVKSPAGIRKFCVGFGDLLAADVEQNFALLSRVLNAACSDEALETPADPLPKAAMRPPSRSPGPHSASTSRWPHFAGSERPASRQLHRRGAGGRLRPMQLGGLPALQSGNFAVLSGRSSGIAATAAHVTLAVGLRLWQHRTLVRGAEGCRIIGSGLDAFTQLVCMRQDGATALAGDDGRLRRLVPGRRRPLDRADHPFRESVRLRMPWRSFEGSTAGSLKPGQQSSVVVLQNIVKKFFFALKLLQNSLFVFGRGKAVDQSHCDEDVFLGLLGPKFLEFAERRRCSKPTVASWTRQPQPQPAAAAAAPMYAQVEKPHLPHIQHKSVPFGYSLHQQPQQHAGSGRAAAAAGSVGLHGGHHDAAGVSGFGYGRSRNHETESLVLPAVSGSSRHQQQQPQPQFQRHHRIGSPDGAATAIDISTGGIVGGGGGGGGGGHAMTPETAMKLYMQKLSTFEHHEIFSFPQVYFVGQNANKRQGVVGGPNNSGYDDEQGSYQHTAHDHISYRYEVLKIIGKGSFGQVLKCHDHKTNSQVALKMVRNEKRFTRQASEEIRILEQLLRQDRDNSHNVVHILEHFTFRNHVCITFELLSMNLYELIKKNKFQGFSLQLVRKFAHSILQCLDMLHRNKIIHCDLKPENILLKCQGRSGIKVIDFGSSCYEHQRIYTYIQSRFYRAPEVILGGKYGMPIDMWSLGCILAELYTGVPIFPGEDEGDQLACAMEVLGAPPTRLLEASKRTRVFFSSRGHPRYCSVETDADGATQLKGGRSRRGKFRGPPGSKTLSTALRGCEDRHFLDFLTRCLHWAPDERMTPHEALRHDWLKRRLPRPPVSGAGGGGGGGGGGGSMAKVWLKTCPLPQLTERDRRVAMQVQFRLGRSAAACLQTLCEALRDQAPSQSMVYEWFARCGSATLNGDPREGRPSSAVSDGVVASVRRHVDEDRRILHQHLGMRKLSARWVPHQLSADQMRARVDGILPPVLLQQGATVTAEWYSTVYLPQVLQVLAQQRPKTLDKGIFLHQDNAPAHRARVTQEFLQATQLVQLLHPAYSPDLATADFFLCPRMKKNLKGKRFVSREELVVALQSELDSFTKADLRAASAGSNVNQAELTLTDSVVIDNVTSSFELNVTGVRSEIECATACMQRGCSVVSLANGSELCRMIFLVDDSTKLLPNSNPSRVRRHVEAGPSDRLWKLADLELRLAALLPPFEKTFSGLRMRQVDAADRGGRHHGQSVGQLNAHLLRLGQFPQCPLLSVVGCDGSCVASAQIVNLCRGCGLRATFSSPTVGGAPVGASSRPKAVGQGLGHDAVVVIAGSLEFSAQLVAAEAGGDGENADSRAARHRTRAGLENSLQTISLTHLILLNLANSKVVGLRMRQVDAADRGGRHHGQSVGQLNAHLLRLGQFPQCPLLSVVRLRRVARGRPDAVVAAKFPAGSETGSGLGQAVGQGLGHDAVVVIAGSLEFSAQLVAAEAGGDGENADVVERLGTGLGRAWRIFSHLGIVEHLLGLCANSFVAEDGRIASIRIAAAKLPDVEERLPVDVGQQLIEVPVGPVAHAKEGRANWAPTTTTALEASATCTTGEPSTTDTIFLPMSCTSPFTVAIITVPAYFGWPSSSTPLLAQAASRSASINGTRWPTAFFITLADLITCGRNILPEPNRSPTMDMPRIRGPSIMCSGREYLGEAKEPGLFNVLHHEPVDTVHQRVLQPGLHVAGAPGLGGGVLVPTAARTSLEALGVRQHPLGGFRSSIENEILAELQQAVLAAEAEAEIGDPAADPGARQGGFDKPAGADEIHGVIIVLVHAGGDGQDVRVEDDVVRIELDLQPSHIHYLSITFSVSNRYERWQISTFLSRSAAWPCSSNAMTTTAAPYRLTSDALRKKSSSPSFRLMLLTMHLPWQQRRPASIISKFDESMHRGSTATSGSEEIRLRKRVMQAGPSSMPSSTFTSSTC</sequence>
<comment type="similarity">
    <text evidence="1">Belongs to the protein kinase superfamily. CMGC Ser/Thr protein kinase family. MNB/DYRK subfamily.</text>
</comment>
<dbReference type="Pfam" id="PF00069">
    <property type="entry name" value="Pkinase"/>
    <property type="match status" value="1"/>
</dbReference>
<dbReference type="InterPro" id="IPR042521">
    <property type="entry name" value="DYRK"/>
</dbReference>
<evidence type="ECO:0000256" key="3">
    <source>
        <dbReference type="ARBA" id="ARBA00022527"/>
    </source>
</evidence>
<dbReference type="Proteomes" id="UP000095280">
    <property type="component" value="Unplaced"/>
</dbReference>
<comment type="catalytic activity">
    <reaction evidence="10">
        <text>L-threonyl-[protein] + ATP = O-phospho-L-threonyl-[protein] + ADP + H(+)</text>
        <dbReference type="Rhea" id="RHEA:46608"/>
        <dbReference type="Rhea" id="RHEA-COMP:11060"/>
        <dbReference type="Rhea" id="RHEA-COMP:11605"/>
        <dbReference type="ChEBI" id="CHEBI:15378"/>
        <dbReference type="ChEBI" id="CHEBI:30013"/>
        <dbReference type="ChEBI" id="CHEBI:30616"/>
        <dbReference type="ChEBI" id="CHEBI:61977"/>
        <dbReference type="ChEBI" id="CHEBI:456216"/>
        <dbReference type="EC" id="2.7.12.1"/>
    </reaction>
</comment>
<feature type="region of interest" description="Disordered" evidence="13">
    <location>
        <begin position="1134"/>
        <end position="1154"/>
    </location>
</feature>
<evidence type="ECO:0000256" key="13">
    <source>
        <dbReference type="SAM" id="MobiDB-lite"/>
    </source>
</evidence>
<dbReference type="EC" id="2.7.12.1" evidence="2"/>
<evidence type="ECO:0000256" key="7">
    <source>
        <dbReference type="ARBA" id="ARBA00022777"/>
    </source>
</evidence>
<dbReference type="PROSITE" id="PS50011">
    <property type="entry name" value="PROTEIN_KINASE_DOM"/>
    <property type="match status" value="1"/>
</dbReference>
<dbReference type="GO" id="GO:0004712">
    <property type="term" value="F:protein serine/threonine/tyrosine kinase activity"/>
    <property type="evidence" value="ECO:0007669"/>
    <property type="project" value="UniProtKB-EC"/>
</dbReference>
<dbReference type="PROSITE" id="PS00107">
    <property type="entry name" value="PROTEIN_KINASE_ATP"/>
    <property type="match status" value="1"/>
</dbReference>
<dbReference type="InterPro" id="IPR036397">
    <property type="entry name" value="RNaseH_sf"/>
</dbReference>
<comment type="catalytic activity">
    <reaction evidence="9">
        <text>L-seryl-[protein] + ATP = O-phospho-L-seryl-[protein] + ADP + H(+)</text>
        <dbReference type="Rhea" id="RHEA:17989"/>
        <dbReference type="Rhea" id="RHEA-COMP:9863"/>
        <dbReference type="Rhea" id="RHEA-COMP:11604"/>
        <dbReference type="ChEBI" id="CHEBI:15378"/>
        <dbReference type="ChEBI" id="CHEBI:29999"/>
        <dbReference type="ChEBI" id="CHEBI:30616"/>
        <dbReference type="ChEBI" id="CHEBI:83421"/>
        <dbReference type="ChEBI" id="CHEBI:456216"/>
        <dbReference type="EC" id="2.7.12.1"/>
    </reaction>
</comment>
<dbReference type="Gene3D" id="1.10.510.10">
    <property type="entry name" value="Transferase(Phosphotransferase) domain 1"/>
    <property type="match status" value="1"/>
</dbReference>
<dbReference type="GO" id="GO:0005856">
    <property type="term" value="C:cytoskeleton"/>
    <property type="evidence" value="ECO:0007669"/>
    <property type="project" value="TreeGrafter"/>
</dbReference>
<dbReference type="InterPro" id="IPR000719">
    <property type="entry name" value="Prot_kinase_dom"/>
</dbReference>
<feature type="compositionally biased region" description="Gly residues" evidence="13">
    <location>
        <begin position="1222"/>
        <end position="1235"/>
    </location>
</feature>
<feature type="domain" description="Protein kinase" evidence="14">
    <location>
        <begin position="1305"/>
        <end position="1618"/>
    </location>
</feature>
<keyword evidence="5" id="KW-0808">Transferase</keyword>
<keyword evidence="7" id="KW-0418">Kinase</keyword>
<dbReference type="PROSITE" id="PS00108">
    <property type="entry name" value="PROTEIN_KINASE_ST"/>
    <property type="match status" value="1"/>
</dbReference>
<dbReference type="CDD" id="cd14224">
    <property type="entry name" value="PKc_DYRK2_3"/>
    <property type="match status" value="1"/>
</dbReference>
<dbReference type="Gene3D" id="3.30.420.10">
    <property type="entry name" value="Ribonuclease H-like superfamily/Ribonuclease H"/>
    <property type="match status" value="1"/>
</dbReference>
<reference evidence="16" key="1">
    <citation type="submission" date="2016-11" db="UniProtKB">
        <authorList>
            <consortium name="WormBaseParasite"/>
        </authorList>
    </citation>
    <scope>IDENTIFICATION</scope>
</reference>
<dbReference type="GO" id="GO:0004674">
    <property type="term" value="F:protein serine/threonine kinase activity"/>
    <property type="evidence" value="ECO:0007669"/>
    <property type="project" value="UniProtKB-KW"/>
</dbReference>
<dbReference type="GO" id="GO:0005524">
    <property type="term" value="F:ATP binding"/>
    <property type="evidence" value="ECO:0007669"/>
    <property type="project" value="UniProtKB-UniRule"/>
</dbReference>
<evidence type="ECO:0000256" key="10">
    <source>
        <dbReference type="ARBA" id="ARBA00049308"/>
    </source>
</evidence>
<evidence type="ECO:0000256" key="9">
    <source>
        <dbReference type="ARBA" id="ARBA00049003"/>
    </source>
</evidence>
<dbReference type="GO" id="GO:0005737">
    <property type="term" value="C:cytoplasm"/>
    <property type="evidence" value="ECO:0007669"/>
    <property type="project" value="TreeGrafter"/>
</dbReference>
<evidence type="ECO:0000259" key="14">
    <source>
        <dbReference type="PROSITE" id="PS50011"/>
    </source>
</evidence>
<evidence type="ECO:0000256" key="5">
    <source>
        <dbReference type="ARBA" id="ARBA00022679"/>
    </source>
</evidence>
<dbReference type="FunFam" id="3.30.200.20:FF:000127">
    <property type="entry name" value="Putative dual specificity tyrosine-phosphorylation-regulated kinase 2"/>
    <property type="match status" value="1"/>
</dbReference>
<evidence type="ECO:0000256" key="4">
    <source>
        <dbReference type="ARBA" id="ARBA00022553"/>
    </source>
</evidence>
<keyword evidence="4" id="KW-0597">Phosphoprotein</keyword>
<feature type="region of interest" description="Disordered" evidence="13">
    <location>
        <begin position="1184"/>
        <end position="1235"/>
    </location>
</feature>
<dbReference type="InterPro" id="IPR050494">
    <property type="entry name" value="Ser_Thr_dual-spec_kinase"/>
</dbReference>
<evidence type="ECO:0000256" key="6">
    <source>
        <dbReference type="ARBA" id="ARBA00022741"/>
    </source>
</evidence>
<evidence type="ECO:0000256" key="12">
    <source>
        <dbReference type="PROSITE-ProRule" id="PRU10141"/>
    </source>
</evidence>
<dbReference type="Gene3D" id="1.10.10.1450">
    <property type="match status" value="1"/>
</dbReference>